<dbReference type="SUPFAM" id="SSF55874">
    <property type="entry name" value="ATPase domain of HSP90 chaperone/DNA topoisomerase II/histidine kinase"/>
    <property type="match status" value="1"/>
</dbReference>
<dbReference type="SMART" id="SM00388">
    <property type="entry name" value="HisKA"/>
    <property type="match status" value="1"/>
</dbReference>
<dbReference type="CDD" id="cd16922">
    <property type="entry name" value="HATPase_EvgS-ArcB-TorS-like"/>
    <property type="match status" value="1"/>
</dbReference>
<organism evidence="9 10">
    <name type="scientific">Candidatus Schekmanbacteria bacterium RBG_13_48_7</name>
    <dbReference type="NCBI Taxonomy" id="1817878"/>
    <lineage>
        <taxon>Bacteria</taxon>
        <taxon>Candidatus Schekmaniibacteriota</taxon>
    </lineage>
</organism>
<keyword evidence="4" id="KW-0808">Transferase</keyword>
<dbReference type="GO" id="GO:0000155">
    <property type="term" value="F:phosphorelay sensor kinase activity"/>
    <property type="evidence" value="ECO:0007669"/>
    <property type="project" value="InterPro"/>
</dbReference>
<dbReference type="EC" id="2.7.13.3" evidence="2"/>
<sequence length="467" mass="53902">MTNILLKHILSKNKVKKLFDSIGEFLSWNIFVFDQQNNIFYKKHFRKDPLTKAIFSGKPYIQIIKKILLNCIEENIHCSQHNWFLCEFSNIAFGCIPLKIQNRKLGHCLFGPFFLNNDKNFKNRSNPLINELYSPELLNILKKLMPEPPEEISLRLKYIHGILNHIIKNNYSEYSIQIKYKEFVDKSFQELQEKNIELEQAVTKLKEFDQLKSDFLSNVSHELRTPLTPIIAYTELLLEDDLSNAQRDYLKIILENSEHLYELIQDLLTISKLESGKLKLVHTKLYFPVILERSLETVRHIADGKQILITTDYPPSIPLIIGDETRLQQILNNLINNAVKFTPDNGRITIKVEPMQNYTSDISNDIKNRDSQFEKMLTITISDTGIGIPPNKIHAIFDRFHQVDGSSTREYSGVGLGLNIVKNLVELHGGKIWVISSPGVGSSFSFTIPIAEPDKIKILTESQDYEN</sequence>
<dbReference type="PANTHER" id="PTHR43047:SF72">
    <property type="entry name" value="OSMOSENSING HISTIDINE PROTEIN KINASE SLN1"/>
    <property type="match status" value="1"/>
</dbReference>
<dbReference type="Proteomes" id="UP000179266">
    <property type="component" value="Unassembled WGS sequence"/>
</dbReference>
<evidence type="ECO:0000313" key="9">
    <source>
        <dbReference type="EMBL" id="OGL43170.1"/>
    </source>
</evidence>
<dbReference type="Gene3D" id="3.30.565.10">
    <property type="entry name" value="Histidine kinase-like ATPase, C-terminal domain"/>
    <property type="match status" value="1"/>
</dbReference>
<dbReference type="CDD" id="cd00082">
    <property type="entry name" value="HisKA"/>
    <property type="match status" value="1"/>
</dbReference>
<dbReference type="FunFam" id="1.10.287.130:FF:000001">
    <property type="entry name" value="Two-component sensor histidine kinase"/>
    <property type="match status" value="1"/>
</dbReference>
<dbReference type="InterPro" id="IPR004358">
    <property type="entry name" value="Sig_transdc_His_kin-like_C"/>
</dbReference>
<comment type="caution">
    <text evidence="9">The sequence shown here is derived from an EMBL/GenBank/DDBJ whole genome shotgun (WGS) entry which is preliminary data.</text>
</comment>
<dbReference type="InterPro" id="IPR005467">
    <property type="entry name" value="His_kinase_dom"/>
</dbReference>
<feature type="domain" description="Histidine kinase" evidence="8">
    <location>
        <begin position="218"/>
        <end position="452"/>
    </location>
</feature>
<evidence type="ECO:0000256" key="1">
    <source>
        <dbReference type="ARBA" id="ARBA00000085"/>
    </source>
</evidence>
<evidence type="ECO:0000256" key="2">
    <source>
        <dbReference type="ARBA" id="ARBA00012438"/>
    </source>
</evidence>
<reference evidence="9 10" key="1">
    <citation type="journal article" date="2016" name="Nat. Commun.">
        <title>Thousands of microbial genomes shed light on interconnected biogeochemical processes in an aquifer system.</title>
        <authorList>
            <person name="Anantharaman K."/>
            <person name="Brown C.T."/>
            <person name="Hug L.A."/>
            <person name="Sharon I."/>
            <person name="Castelle C.J."/>
            <person name="Probst A.J."/>
            <person name="Thomas B.C."/>
            <person name="Singh A."/>
            <person name="Wilkins M.J."/>
            <person name="Karaoz U."/>
            <person name="Brodie E.L."/>
            <person name="Williams K.H."/>
            <person name="Hubbard S.S."/>
            <person name="Banfield J.F."/>
        </authorList>
    </citation>
    <scope>NUCLEOTIDE SEQUENCE [LARGE SCALE GENOMIC DNA]</scope>
</reference>
<comment type="catalytic activity">
    <reaction evidence="1">
        <text>ATP + protein L-histidine = ADP + protein N-phospho-L-histidine.</text>
        <dbReference type="EC" id="2.7.13.3"/>
    </reaction>
</comment>
<evidence type="ECO:0000256" key="6">
    <source>
        <dbReference type="ARBA" id="ARBA00023012"/>
    </source>
</evidence>
<dbReference type="PRINTS" id="PR00344">
    <property type="entry name" value="BCTRLSENSOR"/>
</dbReference>
<evidence type="ECO:0000256" key="4">
    <source>
        <dbReference type="ARBA" id="ARBA00022679"/>
    </source>
</evidence>
<dbReference type="GO" id="GO:0009927">
    <property type="term" value="F:histidine phosphotransfer kinase activity"/>
    <property type="evidence" value="ECO:0007669"/>
    <property type="project" value="TreeGrafter"/>
</dbReference>
<dbReference type="InterPro" id="IPR003594">
    <property type="entry name" value="HATPase_dom"/>
</dbReference>
<dbReference type="InterPro" id="IPR003661">
    <property type="entry name" value="HisK_dim/P_dom"/>
</dbReference>
<accession>A0A1F7RPC9</accession>
<keyword evidence="3" id="KW-0597">Phosphoprotein</keyword>
<gene>
    <name evidence="9" type="ORF">A2161_10390</name>
</gene>
<dbReference type="Pfam" id="PF02518">
    <property type="entry name" value="HATPase_c"/>
    <property type="match status" value="1"/>
</dbReference>
<dbReference type="SUPFAM" id="SSF47384">
    <property type="entry name" value="Homodimeric domain of signal transducing histidine kinase"/>
    <property type="match status" value="1"/>
</dbReference>
<evidence type="ECO:0000313" key="10">
    <source>
        <dbReference type="Proteomes" id="UP000179266"/>
    </source>
</evidence>
<keyword evidence="5" id="KW-0418">Kinase</keyword>
<dbReference type="PANTHER" id="PTHR43047">
    <property type="entry name" value="TWO-COMPONENT HISTIDINE PROTEIN KINASE"/>
    <property type="match status" value="1"/>
</dbReference>
<protein>
    <recommendedName>
        <fullName evidence="2">histidine kinase</fullName>
        <ecNumber evidence="2">2.7.13.3</ecNumber>
    </recommendedName>
</protein>
<name>A0A1F7RPC9_9BACT</name>
<evidence type="ECO:0000256" key="7">
    <source>
        <dbReference type="SAM" id="Coils"/>
    </source>
</evidence>
<dbReference type="GO" id="GO:0005886">
    <property type="term" value="C:plasma membrane"/>
    <property type="evidence" value="ECO:0007669"/>
    <property type="project" value="TreeGrafter"/>
</dbReference>
<dbReference type="EMBL" id="MGDD01000290">
    <property type="protein sequence ID" value="OGL43170.1"/>
    <property type="molecule type" value="Genomic_DNA"/>
</dbReference>
<dbReference type="Gene3D" id="1.10.287.130">
    <property type="match status" value="1"/>
</dbReference>
<dbReference type="SMART" id="SM00387">
    <property type="entry name" value="HATPase_c"/>
    <property type="match status" value="1"/>
</dbReference>
<evidence type="ECO:0000259" key="8">
    <source>
        <dbReference type="PROSITE" id="PS50109"/>
    </source>
</evidence>
<dbReference type="FunFam" id="3.30.565.10:FF:000010">
    <property type="entry name" value="Sensor histidine kinase RcsC"/>
    <property type="match status" value="1"/>
</dbReference>
<proteinExistence type="predicted"/>
<keyword evidence="6" id="KW-0902">Two-component regulatory system</keyword>
<feature type="coiled-coil region" evidence="7">
    <location>
        <begin position="181"/>
        <end position="211"/>
    </location>
</feature>
<dbReference type="PROSITE" id="PS50109">
    <property type="entry name" value="HIS_KIN"/>
    <property type="match status" value="1"/>
</dbReference>
<keyword evidence="7" id="KW-0175">Coiled coil</keyword>
<evidence type="ECO:0000256" key="5">
    <source>
        <dbReference type="ARBA" id="ARBA00022777"/>
    </source>
</evidence>
<dbReference type="InterPro" id="IPR036890">
    <property type="entry name" value="HATPase_C_sf"/>
</dbReference>
<dbReference type="AlphaFoldDB" id="A0A1F7RPC9"/>
<dbReference type="Pfam" id="PF00512">
    <property type="entry name" value="HisKA"/>
    <property type="match status" value="1"/>
</dbReference>
<dbReference type="InterPro" id="IPR036097">
    <property type="entry name" value="HisK_dim/P_sf"/>
</dbReference>
<evidence type="ECO:0000256" key="3">
    <source>
        <dbReference type="ARBA" id="ARBA00022553"/>
    </source>
</evidence>